<keyword evidence="3" id="KW-1185">Reference proteome</keyword>
<name>A0A1X7DIC7_9BACT</name>
<feature type="repeat" description="TPR" evidence="1">
    <location>
        <begin position="171"/>
        <end position="204"/>
    </location>
</feature>
<dbReference type="PROSITE" id="PS50005">
    <property type="entry name" value="TPR"/>
    <property type="match status" value="2"/>
</dbReference>
<dbReference type="STRING" id="1519643.SAMN06295933_1945"/>
<evidence type="ECO:0000313" key="2">
    <source>
        <dbReference type="EMBL" id="SMF16061.1"/>
    </source>
</evidence>
<dbReference type="Proteomes" id="UP000192906">
    <property type="component" value="Unassembled WGS sequence"/>
</dbReference>
<evidence type="ECO:0000256" key="1">
    <source>
        <dbReference type="PROSITE-ProRule" id="PRU00339"/>
    </source>
</evidence>
<dbReference type="OrthoDB" id="9815059at2"/>
<dbReference type="AlphaFoldDB" id="A0A1X7DIC7"/>
<dbReference type="SMART" id="SM00028">
    <property type="entry name" value="TPR"/>
    <property type="match status" value="3"/>
</dbReference>
<proteinExistence type="predicted"/>
<gene>
    <name evidence="2" type="ORF">SAMN06295933_1945</name>
</gene>
<dbReference type="GO" id="GO:0019894">
    <property type="term" value="F:kinesin binding"/>
    <property type="evidence" value="ECO:0007669"/>
    <property type="project" value="TreeGrafter"/>
</dbReference>
<reference evidence="3" key="1">
    <citation type="submission" date="2017-04" db="EMBL/GenBank/DDBJ databases">
        <authorList>
            <person name="Varghese N."/>
            <person name="Submissions S."/>
        </authorList>
    </citation>
    <scope>NUCLEOTIDE SEQUENCE [LARGE SCALE GENOMIC DNA]</scope>
    <source>
        <strain evidence="3">K3S</strain>
    </source>
</reference>
<dbReference type="PANTHER" id="PTHR44117:SF1">
    <property type="entry name" value="INTRAFLAGELLAR TRANSPORT PROTEIN 88 HOMOLOG"/>
    <property type="match status" value="1"/>
</dbReference>
<protein>
    <submittedName>
        <fullName evidence="2">Tetratricopeptide repeat-containing protein</fullName>
    </submittedName>
</protein>
<dbReference type="PANTHER" id="PTHR44117">
    <property type="entry name" value="INTRAFLAGELLAR TRANSPORT PROTEIN 88 HOMOLOG"/>
    <property type="match status" value="1"/>
</dbReference>
<dbReference type="Pfam" id="PF13181">
    <property type="entry name" value="TPR_8"/>
    <property type="match status" value="1"/>
</dbReference>
<feature type="repeat" description="TPR" evidence="1">
    <location>
        <begin position="133"/>
        <end position="166"/>
    </location>
</feature>
<dbReference type="RefSeq" id="WP_085101649.1">
    <property type="nucleotide sequence ID" value="NZ_FWZU01000003.1"/>
</dbReference>
<dbReference type="GO" id="GO:0005814">
    <property type="term" value="C:centriole"/>
    <property type="evidence" value="ECO:0007669"/>
    <property type="project" value="TreeGrafter"/>
</dbReference>
<dbReference type="Gene3D" id="1.25.40.10">
    <property type="entry name" value="Tetratricopeptide repeat domain"/>
    <property type="match status" value="1"/>
</dbReference>
<dbReference type="SUPFAM" id="SSF48452">
    <property type="entry name" value="TPR-like"/>
    <property type="match status" value="1"/>
</dbReference>
<sequence>MGSKSNFFKYTPPVQEENKKAPELVTVVSRKSDSGAKSQNKKYWLVRETPSEMFKLQEINLKNIPTGPAKLVSSEEFSSDYSLELDYWQKEVRPSMENLEKTVQRGENHRSRGELYSAEMEYSGALEVDEDNVRATFGLGLTYLAKGDIEKAQEIFSKVVQLESAFEVEHKHMFNDFGISMRKMGMYKEALQFYKRGLTLDSEDENLYFNIARTHFESGDWENCFRYLTMCLEKNRGVEEARKFCFYIIEKSTTDDDMLREFGSSEIGTKLRSDILSLLRKMQIAAGVDLDDAIEKTHQIRDRMLVIEEEERHTREIEKDLYNLDENNG</sequence>
<keyword evidence="1" id="KW-0802">TPR repeat</keyword>
<dbReference type="InterPro" id="IPR011990">
    <property type="entry name" value="TPR-like_helical_dom_sf"/>
</dbReference>
<organism evidence="2 3">
    <name type="scientific">Desulfovibrio gilichinskyi</name>
    <dbReference type="NCBI Taxonomy" id="1519643"/>
    <lineage>
        <taxon>Bacteria</taxon>
        <taxon>Pseudomonadati</taxon>
        <taxon>Thermodesulfobacteriota</taxon>
        <taxon>Desulfovibrionia</taxon>
        <taxon>Desulfovibrionales</taxon>
        <taxon>Desulfovibrionaceae</taxon>
        <taxon>Desulfovibrio</taxon>
    </lineage>
</organism>
<dbReference type="InterPro" id="IPR019734">
    <property type="entry name" value="TPR_rpt"/>
</dbReference>
<dbReference type="EMBL" id="FWZU01000003">
    <property type="protein sequence ID" value="SMF16061.1"/>
    <property type="molecule type" value="Genomic_DNA"/>
</dbReference>
<accession>A0A1X7DIC7</accession>
<evidence type="ECO:0000313" key="3">
    <source>
        <dbReference type="Proteomes" id="UP000192906"/>
    </source>
</evidence>